<organism evidence="13 14">
    <name type="scientific">Effrenium voratum</name>
    <dbReference type="NCBI Taxonomy" id="2562239"/>
    <lineage>
        <taxon>Eukaryota</taxon>
        <taxon>Sar</taxon>
        <taxon>Alveolata</taxon>
        <taxon>Dinophyceae</taxon>
        <taxon>Suessiales</taxon>
        <taxon>Symbiodiniaceae</taxon>
        <taxon>Effrenium</taxon>
    </lineage>
</organism>
<dbReference type="InterPro" id="IPR011009">
    <property type="entry name" value="Kinase-like_dom_sf"/>
</dbReference>
<evidence type="ECO:0000256" key="4">
    <source>
        <dbReference type="ARBA" id="ARBA00022777"/>
    </source>
</evidence>
<dbReference type="GO" id="GO:0007346">
    <property type="term" value="P:regulation of mitotic cell cycle"/>
    <property type="evidence" value="ECO:0007669"/>
    <property type="project" value="TreeGrafter"/>
</dbReference>
<evidence type="ECO:0000256" key="2">
    <source>
        <dbReference type="ARBA" id="ARBA00022679"/>
    </source>
</evidence>
<accession>A0AA36MKP4</accession>
<dbReference type="SUPFAM" id="SSF56112">
    <property type="entry name" value="Protein kinase-like (PK-like)"/>
    <property type="match status" value="1"/>
</dbReference>
<keyword evidence="4" id="KW-0418">Kinase</keyword>
<evidence type="ECO:0000256" key="9">
    <source>
        <dbReference type="ARBA" id="ARBA00042858"/>
    </source>
</evidence>
<dbReference type="GO" id="GO:0004674">
    <property type="term" value="F:protein serine/threonine kinase activity"/>
    <property type="evidence" value="ECO:0007669"/>
    <property type="project" value="UniProtKB-KW"/>
</dbReference>
<evidence type="ECO:0000256" key="10">
    <source>
        <dbReference type="SAM" id="MobiDB-lite"/>
    </source>
</evidence>
<keyword evidence="3" id="KW-0547">Nucleotide-binding</keyword>
<dbReference type="InterPro" id="IPR000719">
    <property type="entry name" value="Prot_kinase_dom"/>
</dbReference>
<dbReference type="InterPro" id="IPR050108">
    <property type="entry name" value="CDK"/>
</dbReference>
<dbReference type="EMBL" id="CAUJNA010000095">
    <property type="protein sequence ID" value="CAJ1371730.1"/>
    <property type="molecule type" value="Genomic_DNA"/>
</dbReference>
<dbReference type="PANTHER" id="PTHR24056:SF107">
    <property type="entry name" value="CYCLIN-DEPENDENT KINASE 11A-RELATED"/>
    <property type="match status" value="1"/>
</dbReference>
<evidence type="ECO:0000313" key="14">
    <source>
        <dbReference type="Proteomes" id="UP001178507"/>
    </source>
</evidence>
<dbReference type="Pfam" id="PF00397">
    <property type="entry name" value="WW"/>
    <property type="match status" value="1"/>
</dbReference>
<feature type="compositionally biased region" description="Basic and acidic residues" evidence="10">
    <location>
        <begin position="294"/>
        <end position="319"/>
    </location>
</feature>
<dbReference type="Gene3D" id="2.20.70.10">
    <property type="match status" value="1"/>
</dbReference>
<dbReference type="PANTHER" id="PTHR24056">
    <property type="entry name" value="CELL DIVISION PROTEIN KINASE"/>
    <property type="match status" value="1"/>
</dbReference>
<dbReference type="PROSITE" id="PS01159">
    <property type="entry name" value="WW_DOMAIN_1"/>
    <property type="match status" value="1"/>
</dbReference>
<gene>
    <name evidence="13" type="ORF">EVOR1521_LOCUS1979</name>
</gene>
<dbReference type="Pfam" id="PF00069">
    <property type="entry name" value="Pkinase"/>
    <property type="match status" value="1"/>
</dbReference>
<keyword evidence="2" id="KW-0808">Transferase</keyword>
<dbReference type="PROSITE" id="PS50011">
    <property type="entry name" value="PROTEIN_KINASE_DOM"/>
    <property type="match status" value="1"/>
</dbReference>
<evidence type="ECO:0000313" key="13">
    <source>
        <dbReference type="EMBL" id="CAJ1371730.1"/>
    </source>
</evidence>
<dbReference type="Proteomes" id="UP001178507">
    <property type="component" value="Unassembled WGS sequence"/>
</dbReference>
<evidence type="ECO:0000256" key="7">
    <source>
        <dbReference type="ARBA" id="ARBA00039612"/>
    </source>
</evidence>
<dbReference type="Gene3D" id="1.10.510.10">
    <property type="entry name" value="Transferase(Phosphotransferase) domain 1"/>
    <property type="match status" value="1"/>
</dbReference>
<feature type="domain" description="Protein kinase" evidence="11">
    <location>
        <begin position="1"/>
        <end position="223"/>
    </location>
</feature>
<dbReference type="InterPro" id="IPR036020">
    <property type="entry name" value="WW_dom_sf"/>
</dbReference>
<dbReference type="InterPro" id="IPR001202">
    <property type="entry name" value="WW_dom"/>
</dbReference>
<keyword evidence="5" id="KW-0067">ATP-binding</keyword>
<evidence type="ECO:0000256" key="3">
    <source>
        <dbReference type="ARBA" id="ARBA00022741"/>
    </source>
</evidence>
<dbReference type="AlphaFoldDB" id="A0AA36MKP4"/>
<dbReference type="PROSITE" id="PS50020">
    <property type="entry name" value="WW_DOMAIN_2"/>
    <property type="match status" value="1"/>
</dbReference>
<feature type="region of interest" description="Disordered" evidence="10">
    <location>
        <begin position="294"/>
        <end position="324"/>
    </location>
</feature>
<dbReference type="SMART" id="SM00456">
    <property type="entry name" value="WW"/>
    <property type="match status" value="1"/>
</dbReference>
<dbReference type="GO" id="GO:0005634">
    <property type="term" value="C:nucleus"/>
    <property type="evidence" value="ECO:0007669"/>
    <property type="project" value="TreeGrafter"/>
</dbReference>
<keyword evidence="1" id="KW-0723">Serine/threonine-protein kinase</keyword>
<name>A0AA36MKP4_9DINO</name>
<comment type="caution">
    <text evidence="13">The sequence shown here is derived from an EMBL/GenBank/DDBJ whole genome shotgun (WGS) entry which is preliminary data.</text>
</comment>
<reference evidence="13" key="1">
    <citation type="submission" date="2023-08" db="EMBL/GenBank/DDBJ databases">
        <authorList>
            <person name="Chen Y."/>
            <person name="Shah S."/>
            <person name="Dougan E. K."/>
            <person name="Thang M."/>
            <person name="Chan C."/>
        </authorList>
    </citation>
    <scope>NUCLEOTIDE SEQUENCE</scope>
</reference>
<dbReference type="PROSITE" id="PS00109">
    <property type="entry name" value="PROTEIN_KINASE_TYR"/>
    <property type="match status" value="1"/>
</dbReference>
<dbReference type="InterPro" id="IPR008266">
    <property type="entry name" value="Tyr_kinase_AS"/>
</dbReference>
<evidence type="ECO:0000256" key="5">
    <source>
        <dbReference type="ARBA" id="ARBA00022840"/>
    </source>
</evidence>
<evidence type="ECO:0000256" key="1">
    <source>
        <dbReference type="ARBA" id="ARBA00022527"/>
    </source>
</evidence>
<evidence type="ECO:0000256" key="8">
    <source>
        <dbReference type="ARBA" id="ARBA00041902"/>
    </source>
</evidence>
<keyword evidence="14" id="KW-1185">Reference proteome</keyword>
<dbReference type="GO" id="GO:0005524">
    <property type="term" value="F:ATP binding"/>
    <property type="evidence" value="ECO:0007669"/>
    <property type="project" value="UniProtKB-KW"/>
</dbReference>
<dbReference type="SMART" id="SM00220">
    <property type="entry name" value="S_TKc"/>
    <property type="match status" value="1"/>
</dbReference>
<dbReference type="SUPFAM" id="SSF51045">
    <property type="entry name" value="WW domain"/>
    <property type="match status" value="1"/>
</dbReference>
<protein>
    <recommendedName>
        <fullName evidence="7">Cyclin-dependent kinase 2 homolog</fullName>
    </recommendedName>
    <alternativeName>
        <fullName evidence="8">Cell division control protein 2 homolog</fullName>
    </alternativeName>
    <alternativeName>
        <fullName evidence="9">cdc2-related kinase 2</fullName>
    </alternativeName>
</protein>
<sequence>MQVLDATGCLHQRGILHRDLATKNVLFNLSGEIKVCDFGISRVAFGEDDDFGFVSAKAMEPPNMIVSLPYRAIELLLGDETKYGPGLDIWSVGCILAEILLCQTGRRQPFFGGNLENPNKNPTMYVEEIFQIMGKPTDETWPGLHKLPLFKTYNTGKISSAKPQKEQGDERAFLRKFFRSGEGKPADSKYCLTESFFELLAGLLALCPKQRLTAAEALQHPFFTKEKPVPEWHAWHWALASAEIPRGDKKAKAGEDEARKLLKQLSKEEVGGVVEDDKGKAPGGKAKAVLEKWREQAEKRQQQELKRSNSMKEKAKAEEVPGWTKHWSSSQQRYYYHNVKTGKNSWTLPSK</sequence>
<evidence type="ECO:0000259" key="11">
    <source>
        <dbReference type="PROSITE" id="PS50011"/>
    </source>
</evidence>
<evidence type="ECO:0000256" key="6">
    <source>
        <dbReference type="ARBA" id="ARBA00038543"/>
    </source>
</evidence>
<evidence type="ECO:0000259" key="12">
    <source>
        <dbReference type="PROSITE" id="PS50020"/>
    </source>
</evidence>
<feature type="domain" description="WW" evidence="12">
    <location>
        <begin position="321"/>
        <end position="351"/>
    </location>
</feature>
<proteinExistence type="predicted"/>
<comment type="subunit">
    <text evidence="6">May form a complex composed of at least the catalytic subunit CRK2 and a cyclin.</text>
</comment>
<dbReference type="CDD" id="cd00201">
    <property type="entry name" value="WW"/>
    <property type="match status" value="1"/>
</dbReference>